<feature type="compositionally biased region" description="Low complexity" evidence="6">
    <location>
        <begin position="8"/>
        <end position="17"/>
    </location>
</feature>
<comment type="similarity">
    <text evidence="1 3 5">Belongs to the GrpE family.</text>
</comment>
<keyword evidence="8" id="KW-1185">Reference proteome</keyword>
<gene>
    <name evidence="3 7" type="primary">grpE</name>
    <name evidence="7" type="ORF">GCM10009844_17070</name>
</gene>
<evidence type="ECO:0000313" key="7">
    <source>
        <dbReference type="EMBL" id="GAA2144015.1"/>
    </source>
</evidence>
<keyword evidence="3 4" id="KW-0346">Stress response</keyword>
<protein>
    <recommendedName>
        <fullName evidence="3 4">Protein GrpE</fullName>
    </recommendedName>
    <alternativeName>
        <fullName evidence="3">HSP-70 cofactor</fullName>
    </alternativeName>
</protein>
<comment type="caution">
    <text evidence="7">The sequence shown here is derived from an EMBL/GenBank/DDBJ whole genome shotgun (WGS) entry which is preliminary data.</text>
</comment>
<dbReference type="PRINTS" id="PR00773">
    <property type="entry name" value="GRPEPROTEIN"/>
</dbReference>
<feature type="region of interest" description="Disordered" evidence="6">
    <location>
        <begin position="1"/>
        <end position="32"/>
    </location>
</feature>
<dbReference type="RefSeq" id="WP_344150090.1">
    <property type="nucleotide sequence ID" value="NZ_BAAAQR010000004.1"/>
</dbReference>
<comment type="subcellular location">
    <subcellularLocation>
        <location evidence="3">Cytoplasm</location>
    </subcellularLocation>
</comment>
<dbReference type="SUPFAM" id="SSF58014">
    <property type="entry name" value="Coiled-coil domain of nucleotide exchange factor GrpE"/>
    <property type="match status" value="1"/>
</dbReference>
<dbReference type="Pfam" id="PF01025">
    <property type="entry name" value="GrpE"/>
    <property type="match status" value="1"/>
</dbReference>
<reference evidence="7 8" key="1">
    <citation type="journal article" date="2019" name="Int. J. Syst. Evol. Microbiol.">
        <title>The Global Catalogue of Microorganisms (GCM) 10K type strain sequencing project: providing services to taxonomists for standard genome sequencing and annotation.</title>
        <authorList>
            <consortium name="The Broad Institute Genomics Platform"/>
            <consortium name="The Broad Institute Genome Sequencing Center for Infectious Disease"/>
            <person name="Wu L."/>
            <person name="Ma J."/>
        </authorList>
    </citation>
    <scope>NUCLEOTIDE SEQUENCE [LARGE SCALE GENOMIC DNA]</scope>
    <source>
        <strain evidence="7 8">JCM 16022</strain>
    </source>
</reference>
<dbReference type="CDD" id="cd00446">
    <property type="entry name" value="GrpE"/>
    <property type="match status" value="1"/>
</dbReference>
<evidence type="ECO:0000256" key="3">
    <source>
        <dbReference type="HAMAP-Rule" id="MF_01151"/>
    </source>
</evidence>
<comment type="subunit">
    <text evidence="3">Homodimer.</text>
</comment>
<keyword evidence="3" id="KW-0963">Cytoplasm</keyword>
<name>A0ABN2ZLA0_9ACTN</name>
<evidence type="ECO:0000256" key="4">
    <source>
        <dbReference type="RuleBase" id="RU000639"/>
    </source>
</evidence>
<dbReference type="InterPro" id="IPR009012">
    <property type="entry name" value="GrpE_head"/>
</dbReference>
<evidence type="ECO:0000313" key="8">
    <source>
        <dbReference type="Proteomes" id="UP001501771"/>
    </source>
</evidence>
<dbReference type="Gene3D" id="3.90.20.20">
    <property type="match status" value="1"/>
</dbReference>
<sequence>MSDHEAPTTEAPTSETPGDQAAGNDAPERVDQARQIAELEDAWRRTAAELDNFRKQCARDVVRGREQERAAVATSWLPVLDNLERALEHASSDPDSVVEGVRAVLAQAVGVLADLGYPRRDDAGRAFDPAVHEAVGTVSGEGLTPGTVAHVVRPGYGPDDKLLRPAAVVVATRAS</sequence>
<proteinExistence type="inferred from homology"/>
<dbReference type="PANTHER" id="PTHR21237">
    <property type="entry name" value="GRPE PROTEIN"/>
    <property type="match status" value="1"/>
</dbReference>
<accession>A0ABN2ZLA0</accession>
<evidence type="ECO:0000256" key="5">
    <source>
        <dbReference type="RuleBase" id="RU004478"/>
    </source>
</evidence>
<evidence type="ECO:0000256" key="2">
    <source>
        <dbReference type="ARBA" id="ARBA00023186"/>
    </source>
</evidence>
<dbReference type="EMBL" id="BAAAQR010000004">
    <property type="protein sequence ID" value="GAA2144015.1"/>
    <property type="molecule type" value="Genomic_DNA"/>
</dbReference>
<comment type="function">
    <text evidence="3 4">Participates actively in the response to hyperosmotic and heat shock by preventing the aggregation of stress-denatured proteins, in association with DnaK and GrpE. It is the nucleotide exchange factor for DnaK and may function as a thermosensor. Unfolded proteins bind initially to DnaJ; upon interaction with the DnaJ-bound protein, DnaK hydrolyzes its bound ATP, resulting in the formation of a stable complex. GrpE releases ADP from DnaK; ATP binding to DnaK triggers the release of the substrate protein, thus completing the reaction cycle. Several rounds of ATP-dependent interactions between DnaJ, DnaK and GrpE are required for fully efficient folding.</text>
</comment>
<dbReference type="InterPro" id="IPR013805">
    <property type="entry name" value="GrpE_CC"/>
</dbReference>
<dbReference type="Proteomes" id="UP001501771">
    <property type="component" value="Unassembled WGS sequence"/>
</dbReference>
<keyword evidence="2 3" id="KW-0143">Chaperone</keyword>
<dbReference type="SUPFAM" id="SSF51064">
    <property type="entry name" value="Head domain of nucleotide exchange factor GrpE"/>
    <property type="match status" value="1"/>
</dbReference>
<dbReference type="InterPro" id="IPR000740">
    <property type="entry name" value="GrpE"/>
</dbReference>
<evidence type="ECO:0000256" key="1">
    <source>
        <dbReference type="ARBA" id="ARBA00009054"/>
    </source>
</evidence>
<dbReference type="PROSITE" id="PS01071">
    <property type="entry name" value="GRPE"/>
    <property type="match status" value="1"/>
</dbReference>
<dbReference type="PANTHER" id="PTHR21237:SF23">
    <property type="entry name" value="GRPE PROTEIN HOMOLOG, MITOCHONDRIAL"/>
    <property type="match status" value="1"/>
</dbReference>
<evidence type="ECO:0000256" key="6">
    <source>
        <dbReference type="SAM" id="MobiDB-lite"/>
    </source>
</evidence>
<organism evidence="7 8">
    <name type="scientific">Nocardioides koreensis</name>
    <dbReference type="NCBI Taxonomy" id="433651"/>
    <lineage>
        <taxon>Bacteria</taxon>
        <taxon>Bacillati</taxon>
        <taxon>Actinomycetota</taxon>
        <taxon>Actinomycetes</taxon>
        <taxon>Propionibacteriales</taxon>
        <taxon>Nocardioidaceae</taxon>
        <taxon>Nocardioides</taxon>
    </lineage>
</organism>
<dbReference type="Gene3D" id="2.30.22.10">
    <property type="entry name" value="Head domain of nucleotide exchange factor GrpE"/>
    <property type="match status" value="1"/>
</dbReference>
<dbReference type="HAMAP" id="MF_01151">
    <property type="entry name" value="GrpE"/>
    <property type="match status" value="1"/>
</dbReference>